<proteinExistence type="predicted"/>
<evidence type="ECO:0000313" key="2">
    <source>
        <dbReference type="Proteomes" id="UP001162501"/>
    </source>
</evidence>
<name>A0AC59Z3Q7_RANTA</name>
<reference evidence="1" key="1">
    <citation type="submission" date="2023-05" db="EMBL/GenBank/DDBJ databases">
        <authorList>
            <consortium name="ELIXIR-Norway"/>
        </authorList>
    </citation>
    <scope>NUCLEOTIDE SEQUENCE</scope>
</reference>
<evidence type="ECO:0000313" key="1">
    <source>
        <dbReference type="EMBL" id="CAN0202884.1"/>
    </source>
</evidence>
<accession>A0AC59Z3Q7</accession>
<protein>
    <submittedName>
        <fullName evidence="1">Uncharacterized protein</fullName>
    </submittedName>
</protein>
<reference evidence="1" key="2">
    <citation type="submission" date="2025-03" db="EMBL/GenBank/DDBJ databases">
        <authorList>
            <consortium name="ELIXIR-Norway"/>
            <consortium name="Elixir Norway"/>
        </authorList>
    </citation>
    <scope>NUCLEOTIDE SEQUENCE</scope>
</reference>
<organism evidence="1 2">
    <name type="scientific">Rangifer tarandus platyrhynchus</name>
    <name type="common">Svalbard reindeer</name>
    <dbReference type="NCBI Taxonomy" id="3082113"/>
    <lineage>
        <taxon>Eukaryota</taxon>
        <taxon>Metazoa</taxon>
        <taxon>Chordata</taxon>
        <taxon>Craniata</taxon>
        <taxon>Vertebrata</taxon>
        <taxon>Euteleostomi</taxon>
        <taxon>Mammalia</taxon>
        <taxon>Eutheria</taxon>
        <taxon>Laurasiatheria</taxon>
        <taxon>Artiodactyla</taxon>
        <taxon>Ruminantia</taxon>
        <taxon>Pecora</taxon>
        <taxon>Cervidae</taxon>
        <taxon>Odocoileinae</taxon>
        <taxon>Rangifer</taxon>
    </lineage>
</organism>
<gene>
    <name evidence="1" type="ORF">MRATA1EN22A_LOCUS13596</name>
</gene>
<dbReference type="Proteomes" id="UP001162501">
    <property type="component" value="Chromosome 23"/>
</dbReference>
<sequence>MWAESVFILIFIFYFIFSDGWGGRGCGKRTALITPWAAARGGGPDSQATAGAAPRGRTDAKPQALIWHQKPASVPRPDRLSGLPAKSCPSAAGALLGNRRLGL</sequence>
<dbReference type="EMBL" id="OX596107">
    <property type="protein sequence ID" value="CAN0202884.1"/>
    <property type="molecule type" value="Genomic_DNA"/>
</dbReference>